<accession>A0A8E7FMZ7</accession>
<keyword evidence="2" id="KW-1185">Reference proteome</keyword>
<organism evidence="1 2">
    <name type="scientific">Hafnia phage Pocis76</name>
    <dbReference type="NCBI Taxonomy" id="2831174"/>
    <lineage>
        <taxon>Viruses</taxon>
        <taxon>Duplodnaviria</taxon>
        <taxon>Heunggongvirae</taxon>
        <taxon>Uroviricota</taxon>
        <taxon>Caudoviricetes</taxon>
        <taxon>Drexlerviridae</taxon>
        <taxon>Tempevirinae</taxon>
        <taxon>Pocisvirus</taxon>
        <taxon>Pocisvirus pocis76</taxon>
    </lineage>
</organism>
<reference evidence="1" key="1">
    <citation type="submission" date="2021-03" db="EMBL/GenBank/DDBJ databases">
        <title>Complete genome sequence of Hafnia phage Pocis76.</title>
        <authorList>
            <person name="Dislers A."/>
            <person name="Zrelovs N."/>
            <person name="Kazaks A."/>
        </authorList>
    </citation>
    <scope>NUCLEOTIDE SEQUENCE</scope>
</reference>
<name>A0A8E7FMZ7_9CAUD</name>
<dbReference type="Proteomes" id="UP000678489">
    <property type="component" value="Segment"/>
</dbReference>
<protein>
    <submittedName>
        <fullName evidence="1">Uncharacterized protein</fullName>
    </submittedName>
</protein>
<sequence length="155" mass="18171">MEYTSKDYCENLRILGRKLAEGEIEEYRLNITELMEHMNPDDYHKVTKSMSYSRVIINRVPEVKAVGSISIRVDEDELSKYYVFTLRKGQKKRIINEDDLPHVRQVAVNKALRRLIACPPRITDLSEEEMRGAAKVIERYIEVMQSMMKGEDDDE</sequence>
<dbReference type="Pfam" id="PF23796">
    <property type="entry name" value="DUF7174"/>
    <property type="match status" value="1"/>
</dbReference>
<dbReference type="EMBL" id="MW689258">
    <property type="protein sequence ID" value="QVW27698.1"/>
    <property type="molecule type" value="Genomic_DNA"/>
</dbReference>
<evidence type="ECO:0000313" key="1">
    <source>
        <dbReference type="EMBL" id="QVW27698.1"/>
    </source>
</evidence>
<proteinExistence type="predicted"/>
<evidence type="ECO:0000313" key="2">
    <source>
        <dbReference type="Proteomes" id="UP000678489"/>
    </source>
</evidence>
<dbReference type="InterPro" id="IPR055598">
    <property type="entry name" value="DUF7174"/>
</dbReference>